<dbReference type="HAMAP" id="MF_00303">
    <property type="entry name" value="Trigger_factor_Tig"/>
    <property type="match status" value="1"/>
</dbReference>
<dbReference type="Gene3D" id="1.10.3120.10">
    <property type="entry name" value="Trigger factor, C-terminal domain"/>
    <property type="match status" value="1"/>
</dbReference>
<accession>A0A679I439</accession>
<reference evidence="16" key="1">
    <citation type="submission" date="2020-01" db="EMBL/GenBank/DDBJ databases">
        <title>Phosphoaccumulans saitamaens gen. nov., sp. nov., a polyphosphate accumulating bacterium isolated from surface river water.</title>
        <authorList>
            <person name="Watanabe K."/>
            <person name="Suda W."/>
        </authorList>
    </citation>
    <scope>NUCLEOTIDE SEQUENCE [LARGE SCALE GENOMIC DNA]</scope>
    <source>
        <strain evidence="16">ICHIAU1</strain>
    </source>
</reference>
<evidence type="ECO:0000256" key="5">
    <source>
        <dbReference type="ARBA" id="ARBA00022618"/>
    </source>
</evidence>
<dbReference type="Gene3D" id="3.30.70.1050">
    <property type="entry name" value="Trigger factor ribosome-binding domain"/>
    <property type="match status" value="1"/>
</dbReference>
<dbReference type="SUPFAM" id="SSF54534">
    <property type="entry name" value="FKBP-like"/>
    <property type="match status" value="1"/>
</dbReference>
<evidence type="ECO:0000256" key="8">
    <source>
        <dbReference type="ARBA" id="ARBA00023235"/>
    </source>
</evidence>
<evidence type="ECO:0000256" key="11">
    <source>
        <dbReference type="HAMAP-Rule" id="MF_00303"/>
    </source>
</evidence>
<dbReference type="InterPro" id="IPR005215">
    <property type="entry name" value="Trig_fac"/>
</dbReference>
<proteinExistence type="inferred from homology"/>
<keyword evidence="8 11" id="KW-0413">Isomerase</keyword>
<feature type="domain" description="PPIase FKBP-type" evidence="12">
    <location>
        <begin position="165"/>
        <end position="246"/>
    </location>
</feature>
<dbReference type="RefSeq" id="WP_162050024.1">
    <property type="nucleotide sequence ID" value="NZ_AP019011.1"/>
</dbReference>
<comment type="similarity">
    <text evidence="2 11">Belongs to the FKBP-type PPIase family. Tig subfamily.</text>
</comment>
<dbReference type="InterPro" id="IPR036611">
    <property type="entry name" value="Trigger_fac_ribosome-bd_sf"/>
</dbReference>
<dbReference type="GO" id="GO:0043335">
    <property type="term" value="P:protein unfolding"/>
    <property type="evidence" value="ECO:0007669"/>
    <property type="project" value="TreeGrafter"/>
</dbReference>
<protein>
    <recommendedName>
        <fullName evidence="4 11">Trigger factor</fullName>
        <shortName evidence="11">TF</shortName>
        <ecNumber evidence="3 11">5.2.1.8</ecNumber>
    </recommendedName>
    <alternativeName>
        <fullName evidence="10 11">PPIase</fullName>
    </alternativeName>
</protein>
<evidence type="ECO:0000256" key="3">
    <source>
        <dbReference type="ARBA" id="ARBA00013194"/>
    </source>
</evidence>
<dbReference type="InterPro" id="IPR027304">
    <property type="entry name" value="Trigger_fact/SurA_dom_sf"/>
</dbReference>
<comment type="subcellular location">
    <subcellularLocation>
        <location evidence="11">Cytoplasm</location>
    </subcellularLocation>
    <text evidence="11">About half TF is bound to the ribosome near the polypeptide exit tunnel while the other half is free in the cytoplasm.</text>
</comment>
<dbReference type="Proteomes" id="UP000463961">
    <property type="component" value="Chromosome"/>
</dbReference>
<evidence type="ECO:0000259" key="14">
    <source>
        <dbReference type="Pfam" id="PF05698"/>
    </source>
</evidence>
<dbReference type="SUPFAM" id="SSF102735">
    <property type="entry name" value="Trigger factor ribosome-binding domain"/>
    <property type="match status" value="1"/>
</dbReference>
<dbReference type="GO" id="GO:0051083">
    <property type="term" value="P:'de novo' cotranslational protein folding"/>
    <property type="evidence" value="ECO:0007669"/>
    <property type="project" value="TreeGrafter"/>
</dbReference>
<keyword evidence="6 11" id="KW-0697">Rotamase</keyword>
<dbReference type="AlphaFoldDB" id="A0A679I439"/>
<keyword evidence="11" id="KW-0963">Cytoplasm</keyword>
<evidence type="ECO:0000313" key="15">
    <source>
        <dbReference type="EMBL" id="BBU69265.1"/>
    </source>
</evidence>
<keyword evidence="16" id="KW-1185">Reference proteome</keyword>
<dbReference type="OrthoDB" id="9767721at2"/>
<keyword evidence="5 11" id="KW-0132">Cell division</keyword>
<comment type="function">
    <text evidence="11">Involved in protein export. Acts as a chaperone by maintaining the newly synthesized protein in an open conformation. Functions as a peptidyl-prolyl cis-trans isomerase.</text>
</comment>
<dbReference type="Pfam" id="PF05697">
    <property type="entry name" value="Trigger_N"/>
    <property type="match status" value="1"/>
</dbReference>
<dbReference type="GO" id="GO:0051301">
    <property type="term" value="P:cell division"/>
    <property type="evidence" value="ECO:0007669"/>
    <property type="project" value="UniProtKB-KW"/>
</dbReference>
<dbReference type="EMBL" id="AP022345">
    <property type="protein sequence ID" value="BBU69265.1"/>
    <property type="molecule type" value="Genomic_DNA"/>
</dbReference>
<organism evidence="15 16">
    <name type="scientific">Fluviibacter phosphoraccumulans</name>
    <dbReference type="NCBI Taxonomy" id="1751046"/>
    <lineage>
        <taxon>Bacteria</taxon>
        <taxon>Pseudomonadati</taxon>
        <taxon>Pseudomonadota</taxon>
        <taxon>Betaproteobacteria</taxon>
        <taxon>Rhodocyclales</taxon>
        <taxon>Fluviibacteraceae</taxon>
        <taxon>Fluviibacter</taxon>
    </lineage>
</organism>
<dbReference type="InterPro" id="IPR008880">
    <property type="entry name" value="Trigger_fac_C"/>
</dbReference>
<comment type="domain">
    <text evidence="11">Consists of 3 domains; the N-terminus binds the ribosome, the middle domain has PPIase activity, while the C-terminus has intrinsic chaperone activity on its own.</text>
</comment>
<dbReference type="GO" id="GO:0003755">
    <property type="term" value="F:peptidyl-prolyl cis-trans isomerase activity"/>
    <property type="evidence" value="ECO:0007669"/>
    <property type="project" value="UniProtKB-UniRule"/>
</dbReference>
<dbReference type="SUPFAM" id="SSF109998">
    <property type="entry name" value="Triger factor/SurA peptide-binding domain-like"/>
    <property type="match status" value="1"/>
</dbReference>
<dbReference type="GO" id="GO:0015031">
    <property type="term" value="P:protein transport"/>
    <property type="evidence" value="ECO:0007669"/>
    <property type="project" value="UniProtKB-UniRule"/>
</dbReference>
<dbReference type="FunFam" id="3.10.50.40:FF:000001">
    <property type="entry name" value="Trigger factor"/>
    <property type="match status" value="1"/>
</dbReference>
<dbReference type="PANTHER" id="PTHR30560">
    <property type="entry name" value="TRIGGER FACTOR CHAPERONE AND PEPTIDYL-PROLYL CIS/TRANS ISOMERASE"/>
    <property type="match status" value="1"/>
</dbReference>
<dbReference type="EC" id="5.2.1.8" evidence="3 11"/>
<dbReference type="InterPro" id="IPR008881">
    <property type="entry name" value="Trigger_fac_ribosome-bd_bac"/>
</dbReference>
<comment type="catalytic activity">
    <reaction evidence="1 11">
        <text>[protein]-peptidylproline (omega=180) = [protein]-peptidylproline (omega=0)</text>
        <dbReference type="Rhea" id="RHEA:16237"/>
        <dbReference type="Rhea" id="RHEA-COMP:10747"/>
        <dbReference type="Rhea" id="RHEA-COMP:10748"/>
        <dbReference type="ChEBI" id="CHEBI:83833"/>
        <dbReference type="ChEBI" id="CHEBI:83834"/>
        <dbReference type="EC" id="5.2.1.8"/>
    </reaction>
</comment>
<name>A0A679I439_9RHOO</name>
<dbReference type="InterPro" id="IPR037041">
    <property type="entry name" value="Trigger_fac_C_sf"/>
</dbReference>
<evidence type="ECO:0000256" key="2">
    <source>
        <dbReference type="ARBA" id="ARBA00005464"/>
    </source>
</evidence>
<dbReference type="InterPro" id="IPR001179">
    <property type="entry name" value="PPIase_FKBP_dom"/>
</dbReference>
<feature type="domain" description="Trigger factor C-terminal" evidence="14">
    <location>
        <begin position="273"/>
        <end position="422"/>
    </location>
</feature>
<dbReference type="NCBIfam" id="TIGR00115">
    <property type="entry name" value="tig"/>
    <property type="match status" value="1"/>
</dbReference>
<dbReference type="GO" id="GO:0044183">
    <property type="term" value="F:protein folding chaperone"/>
    <property type="evidence" value="ECO:0007669"/>
    <property type="project" value="TreeGrafter"/>
</dbReference>
<keyword evidence="9 11" id="KW-0131">Cell cycle</keyword>
<evidence type="ECO:0000256" key="4">
    <source>
        <dbReference type="ARBA" id="ARBA00016902"/>
    </source>
</evidence>
<dbReference type="InterPro" id="IPR046357">
    <property type="entry name" value="PPIase_dom_sf"/>
</dbReference>
<dbReference type="GO" id="GO:0043022">
    <property type="term" value="F:ribosome binding"/>
    <property type="evidence" value="ECO:0007669"/>
    <property type="project" value="TreeGrafter"/>
</dbReference>
<evidence type="ECO:0000256" key="1">
    <source>
        <dbReference type="ARBA" id="ARBA00000971"/>
    </source>
</evidence>
<dbReference type="Pfam" id="PF05698">
    <property type="entry name" value="Trigger_C"/>
    <property type="match status" value="1"/>
</dbReference>
<evidence type="ECO:0000313" key="16">
    <source>
        <dbReference type="Proteomes" id="UP000463961"/>
    </source>
</evidence>
<sequence>MSTPETVQEAPAASVETSPLARTIELTVAAKEVEAATDARLARMGKTLKIAGFRPGKVPAKVVKQHHGMQAHEEALNEIVGRAFGEAITQQNLKVAGYPRIEPKGDLLGETLTFTATFELYPEFTLADVASAEIERPVHEVTAADVDKTLEILRKQRVGYENVDRAAQKEDRVVIDFLGKKDGVAFAGGEAKDYPMVLGKGTLLPEFEAAIEGCTAGTAKTFDLTFPAEYGNTDLAGQTVQFDLNVKQVQGPVIPELDEAFVKAMGVESGKADDLHAEVEKNLKGEVKKRIHQRVREAVMEKLDTLNPIAVPKAMVEQETYRLMQNTREEMKQRGMKGDIPMQPEWFTDRALPRVRMGLILAQLVETENLVATQEQIDARIAEMAETYQHPAEVVQWYKQDRQRLAGIESEVLEENVVAWVLARAKVTEKAIDFDEIMGQQGL</sequence>
<gene>
    <name evidence="11 15" type="primary">tig</name>
    <name evidence="15" type="ORF">ICHIAU1_15480</name>
</gene>
<feature type="domain" description="Trigger factor ribosome-binding bacterial" evidence="13">
    <location>
        <begin position="16"/>
        <end position="152"/>
    </location>
</feature>
<evidence type="ECO:0000259" key="12">
    <source>
        <dbReference type="Pfam" id="PF00254"/>
    </source>
</evidence>
<dbReference type="Pfam" id="PF00254">
    <property type="entry name" value="FKBP_C"/>
    <property type="match status" value="1"/>
</dbReference>
<evidence type="ECO:0000259" key="13">
    <source>
        <dbReference type="Pfam" id="PF05697"/>
    </source>
</evidence>
<evidence type="ECO:0000256" key="10">
    <source>
        <dbReference type="ARBA" id="ARBA00029986"/>
    </source>
</evidence>
<dbReference type="Gene3D" id="3.10.50.40">
    <property type="match status" value="1"/>
</dbReference>
<evidence type="ECO:0000256" key="7">
    <source>
        <dbReference type="ARBA" id="ARBA00023186"/>
    </source>
</evidence>
<evidence type="ECO:0000256" key="6">
    <source>
        <dbReference type="ARBA" id="ARBA00023110"/>
    </source>
</evidence>
<dbReference type="GO" id="GO:0005737">
    <property type="term" value="C:cytoplasm"/>
    <property type="evidence" value="ECO:0007669"/>
    <property type="project" value="UniProtKB-SubCell"/>
</dbReference>
<dbReference type="PANTHER" id="PTHR30560:SF3">
    <property type="entry name" value="TRIGGER FACTOR-LIKE PROTEIN TIG, CHLOROPLASTIC"/>
    <property type="match status" value="1"/>
</dbReference>
<keyword evidence="7 11" id="KW-0143">Chaperone</keyword>
<evidence type="ECO:0000256" key="9">
    <source>
        <dbReference type="ARBA" id="ARBA00023306"/>
    </source>
</evidence>
<dbReference type="PIRSF" id="PIRSF003095">
    <property type="entry name" value="Trigger_factor"/>
    <property type="match status" value="1"/>
</dbReference>